<sequence length="120" mass="13982">MFVGFFFFTYGAYTEKKVVRNEINILVDNFTEDFIFFGQQTLPDEFQNIKKYINDITAPDLSEADKKVEENNSKLVKTAIISLSITFVICICLSIAVWYFGFSKKQRAAEPYTEFMQRIV</sequence>
<accession>X0V207</accession>
<reference evidence="2" key="1">
    <citation type="journal article" date="2014" name="Front. Microbiol.">
        <title>High frequency of phylogenetically diverse reductive dehalogenase-homologous genes in deep subseafloor sedimentary metagenomes.</title>
        <authorList>
            <person name="Kawai M."/>
            <person name="Futagami T."/>
            <person name="Toyoda A."/>
            <person name="Takaki Y."/>
            <person name="Nishi S."/>
            <person name="Hori S."/>
            <person name="Arai W."/>
            <person name="Tsubouchi T."/>
            <person name="Morono Y."/>
            <person name="Uchiyama I."/>
            <person name="Ito T."/>
            <person name="Fujiyama A."/>
            <person name="Inagaki F."/>
            <person name="Takami H."/>
        </authorList>
    </citation>
    <scope>NUCLEOTIDE SEQUENCE</scope>
    <source>
        <strain evidence="2">Expedition CK06-06</strain>
    </source>
</reference>
<keyword evidence="1" id="KW-0812">Transmembrane</keyword>
<protein>
    <submittedName>
        <fullName evidence="2">Uncharacterized protein</fullName>
    </submittedName>
</protein>
<comment type="caution">
    <text evidence="2">The sequence shown here is derived from an EMBL/GenBank/DDBJ whole genome shotgun (WGS) entry which is preliminary data.</text>
</comment>
<proteinExistence type="predicted"/>
<evidence type="ECO:0000256" key="1">
    <source>
        <dbReference type="SAM" id="Phobius"/>
    </source>
</evidence>
<organism evidence="2">
    <name type="scientific">marine sediment metagenome</name>
    <dbReference type="NCBI Taxonomy" id="412755"/>
    <lineage>
        <taxon>unclassified sequences</taxon>
        <taxon>metagenomes</taxon>
        <taxon>ecological metagenomes</taxon>
    </lineage>
</organism>
<feature type="transmembrane region" description="Helical" evidence="1">
    <location>
        <begin position="79"/>
        <end position="100"/>
    </location>
</feature>
<keyword evidence="1" id="KW-1133">Transmembrane helix</keyword>
<name>X0V207_9ZZZZ</name>
<keyword evidence="1" id="KW-0472">Membrane</keyword>
<dbReference type="AlphaFoldDB" id="X0V207"/>
<gene>
    <name evidence="2" type="ORF">S01H1_43141</name>
</gene>
<feature type="non-terminal residue" evidence="2">
    <location>
        <position position="120"/>
    </location>
</feature>
<evidence type="ECO:0000313" key="2">
    <source>
        <dbReference type="EMBL" id="GAG12134.1"/>
    </source>
</evidence>
<dbReference type="EMBL" id="BARS01027462">
    <property type="protein sequence ID" value="GAG12134.1"/>
    <property type="molecule type" value="Genomic_DNA"/>
</dbReference>